<dbReference type="CDD" id="cd01173">
    <property type="entry name" value="pyridoxal_pyridoxamine_kinase"/>
    <property type="match status" value="1"/>
</dbReference>
<dbReference type="AlphaFoldDB" id="A0A9X2JMK4"/>
<reference evidence="7 8" key="1">
    <citation type="journal article" date="2023" name="Int. J. Syst. Evol. Microbiol.">
        <title>Ligilactobacillus ubinensis sp. nov., a novel species isolated from the wild ferment of a durian fruit (Durio zibethinus).</title>
        <authorList>
            <person name="Heng Y.C."/>
            <person name="Menon N."/>
            <person name="Chen B."/>
            <person name="Loo B.Z.L."/>
            <person name="Wong G.W.J."/>
            <person name="Lim A.C.H."/>
            <person name="Silvaraju S."/>
            <person name="Kittelmann S."/>
        </authorList>
    </citation>
    <scope>NUCLEOTIDE SEQUENCE [LARGE SCALE GENOMIC DNA]</scope>
    <source>
        <strain evidence="7 8">WILCCON 0076</strain>
    </source>
</reference>
<dbReference type="Gene3D" id="3.40.1190.20">
    <property type="match status" value="1"/>
</dbReference>
<dbReference type="SUPFAM" id="SSF53613">
    <property type="entry name" value="Ribokinase-like"/>
    <property type="match status" value="1"/>
</dbReference>
<evidence type="ECO:0000256" key="2">
    <source>
        <dbReference type="ARBA" id="ARBA00022679"/>
    </source>
</evidence>
<dbReference type="GO" id="GO:0005524">
    <property type="term" value="F:ATP binding"/>
    <property type="evidence" value="ECO:0007669"/>
    <property type="project" value="UniProtKB-KW"/>
</dbReference>
<protein>
    <recommendedName>
        <fullName evidence="1">pyridoxal kinase</fullName>
        <ecNumber evidence="1">2.7.1.35</ecNumber>
    </recommendedName>
</protein>
<dbReference type="Pfam" id="PF08543">
    <property type="entry name" value="Phos_pyr_kin"/>
    <property type="match status" value="1"/>
</dbReference>
<evidence type="ECO:0000313" key="8">
    <source>
        <dbReference type="Proteomes" id="UP001139006"/>
    </source>
</evidence>
<dbReference type="Proteomes" id="UP001139006">
    <property type="component" value="Unassembled WGS sequence"/>
</dbReference>
<dbReference type="GO" id="GO:0009443">
    <property type="term" value="P:pyridoxal 5'-phosphate salvage"/>
    <property type="evidence" value="ECO:0007669"/>
    <property type="project" value="InterPro"/>
</dbReference>
<proteinExistence type="predicted"/>
<dbReference type="EC" id="2.7.1.35" evidence="1"/>
<dbReference type="InterPro" id="IPR029056">
    <property type="entry name" value="Ribokinase-like"/>
</dbReference>
<evidence type="ECO:0000256" key="5">
    <source>
        <dbReference type="ARBA" id="ARBA00022840"/>
    </source>
</evidence>
<gene>
    <name evidence="7" type="ORF">LB941_07420</name>
</gene>
<accession>A0A9X2JMK4</accession>
<keyword evidence="5" id="KW-0067">ATP-binding</keyword>
<evidence type="ECO:0000256" key="1">
    <source>
        <dbReference type="ARBA" id="ARBA00012104"/>
    </source>
</evidence>
<keyword evidence="2 7" id="KW-0808">Transferase</keyword>
<keyword evidence="4 7" id="KW-0418">Kinase</keyword>
<dbReference type="GO" id="GO:0008478">
    <property type="term" value="F:pyridoxal kinase activity"/>
    <property type="evidence" value="ECO:0007669"/>
    <property type="project" value="UniProtKB-EC"/>
</dbReference>
<name>A0A9X2JMK4_9LACO</name>
<keyword evidence="8" id="KW-1185">Reference proteome</keyword>
<comment type="caution">
    <text evidence="7">The sequence shown here is derived from an EMBL/GenBank/DDBJ whole genome shotgun (WGS) entry which is preliminary data.</text>
</comment>
<feature type="domain" description="Pyridoxamine kinase/Phosphomethylpyrimidine kinase" evidence="6">
    <location>
        <begin position="103"/>
        <end position="256"/>
    </location>
</feature>
<dbReference type="PANTHER" id="PTHR10534">
    <property type="entry name" value="PYRIDOXAL KINASE"/>
    <property type="match status" value="1"/>
</dbReference>
<dbReference type="InterPro" id="IPR013749">
    <property type="entry name" value="PM/HMP-P_kinase-1"/>
</dbReference>
<evidence type="ECO:0000259" key="6">
    <source>
        <dbReference type="Pfam" id="PF08543"/>
    </source>
</evidence>
<keyword evidence="3" id="KW-0547">Nucleotide-binding</keyword>
<organism evidence="7 8">
    <name type="scientific">Ligilactobacillus ubinensis</name>
    <dbReference type="NCBI Taxonomy" id="2876789"/>
    <lineage>
        <taxon>Bacteria</taxon>
        <taxon>Bacillati</taxon>
        <taxon>Bacillota</taxon>
        <taxon>Bacilli</taxon>
        <taxon>Lactobacillales</taxon>
        <taxon>Lactobacillaceae</taxon>
        <taxon>Ligilactobacillus</taxon>
    </lineage>
</organism>
<sequence length="283" mass="31062">MSANILISQDLSCVGQVSLSVALPLLGACGFQPNVLPTSLLSTHTGGFGDNTYLDLAPEMIKILQHWQELDLKFPAIYLGYLGMNPLDVWLSELHNFYPPDNLLLIDPVMGDHGQLYRGFNQSYVAKMRLLIRKASIITPNLTEAAFLLNDPKLYTATISINEAKKLAQKIAEKFEIPAVLITGLTLKDSTIGVVGFERKNTSSWSLTKPKLDGTFFGTGDLFASVLLACLLASMPLYHCANTAIDFIYTAIKHTSAKHDPRYGVNYAAGLPDLLAKLKETKE</sequence>
<evidence type="ECO:0000256" key="4">
    <source>
        <dbReference type="ARBA" id="ARBA00022777"/>
    </source>
</evidence>
<evidence type="ECO:0000256" key="3">
    <source>
        <dbReference type="ARBA" id="ARBA00022741"/>
    </source>
</evidence>
<dbReference type="EMBL" id="JAIULA010000013">
    <property type="protein sequence ID" value="MCP0887161.1"/>
    <property type="molecule type" value="Genomic_DNA"/>
</dbReference>
<dbReference type="InterPro" id="IPR004625">
    <property type="entry name" value="PyrdxlKinase"/>
</dbReference>
<dbReference type="NCBIfam" id="NF005491">
    <property type="entry name" value="PRK07105.1"/>
    <property type="match status" value="1"/>
</dbReference>
<dbReference type="RefSeq" id="WP_253360796.1">
    <property type="nucleotide sequence ID" value="NZ_JAIULA010000013.1"/>
</dbReference>
<dbReference type="PANTHER" id="PTHR10534:SF2">
    <property type="entry name" value="PYRIDOXAL KINASE"/>
    <property type="match status" value="1"/>
</dbReference>
<evidence type="ECO:0000313" key="7">
    <source>
        <dbReference type="EMBL" id="MCP0887161.1"/>
    </source>
</evidence>
<dbReference type="GO" id="GO:0005829">
    <property type="term" value="C:cytosol"/>
    <property type="evidence" value="ECO:0007669"/>
    <property type="project" value="TreeGrafter"/>
</dbReference>